<feature type="signal peptide" evidence="1">
    <location>
        <begin position="1"/>
        <end position="19"/>
    </location>
</feature>
<dbReference type="InterPro" id="IPR018535">
    <property type="entry name" value="DUF1996"/>
</dbReference>
<organism evidence="3 4">
    <name type="scientific">Parascedosporium putredinis</name>
    <dbReference type="NCBI Taxonomy" id="1442378"/>
    <lineage>
        <taxon>Eukaryota</taxon>
        <taxon>Fungi</taxon>
        <taxon>Dikarya</taxon>
        <taxon>Ascomycota</taxon>
        <taxon>Pezizomycotina</taxon>
        <taxon>Sordariomycetes</taxon>
        <taxon>Hypocreomycetidae</taxon>
        <taxon>Microascales</taxon>
        <taxon>Microascaceae</taxon>
        <taxon>Parascedosporium</taxon>
    </lineage>
</organism>
<sequence length="378" mass="41663">MQLPVVAAALLGLAQQARGQAMMRFGCSQLVVERTDPLVNPGQVYTPHVHQIVGGNSFNVSMDPADHDPAALSTCTTCTYSQDMSNYWTAVLYYKARNGTFKRVAQEANMGLIQNGGITVYYIPPMMAGPPSRRSPRYDYPYTIGRYQQTLGEGFRMIAGDPGQEGSEGMQPGICHRCFGRNQQPFGGAPCTGADTAALPKEMCLGGIRTTVTFPTCWDGKNTDSADHKSHIAYPTPAFEANGQCPESHPIKLPQVMYEIMWDTKPYNDPELWPEDGSQPFVYSFGDKLGYGQHGDYLFGWKEDSLQKALDARCNLDRCASLDYQTPRKPCSAMSPRRLPRRSTAGSALFLETGPTPKIRHGKPGIYLLYELNASFGL</sequence>
<evidence type="ECO:0000259" key="2">
    <source>
        <dbReference type="Pfam" id="PF09362"/>
    </source>
</evidence>
<protein>
    <recommendedName>
        <fullName evidence="2">DUF1996 domain-containing protein</fullName>
    </recommendedName>
</protein>
<proteinExistence type="predicted"/>
<dbReference type="OrthoDB" id="74764at2759"/>
<name>A0A9P1MDB3_9PEZI</name>
<keyword evidence="1" id="KW-0732">Signal</keyword>
<dbReference type="Pfam" id="PF09362">
    <property type="entry name" value="DUF1996"/>
    <property type="match status" value="1"/>
</dbReference>
<dbReference type="Proteomes" id="UP000838763">
    <property type="component" value="Unassembled WGS sequence"/>
</dbReference>
<dbReference type="AlphaFoldDB" id="A0A9P1MDB3"/>
<gene>
    <name evidence="3" type="ORF">PPNO1_LOCUS8285</name>
</gene>
<keyword evidence="4" id="KW-1185">Reference proteome</keyword>
<reference evidence="3" key="1">
    <citation type="submission" date="2022-11" db="EMBL/GenBank/DDBJ databases">
        <authorList>
            <person name="Scott C."/>
            <person name="Bruce N."/>
        </authorList>
    </citation>
    <scope>NUCLEOTIDE SEQUENCE</scope>
</reference>
<dbReference type="PANTHER" id="PTHR43662">
    <property type="match status" value="1"/>
</dbReference>
<evidence type="ECO:0000313" key="4">
    <source>
        <dbReference type="Proteomes" id="UP000838763"/>
    </source>
</evidence>
<evidence type="ECO:0000313" key="3">
    <source>
        <dbReference type="EMBL" id="CAI4218710.1"/>
    </source>
</evidence>
<dbReference type="EMBL" id="CALLCH030000018">
    <property type="protein sequence ID" value="CAI4218710.1"/>
    <property type="molecule type" value="Genomic_DNA"/>
</dbReference>
<accession>A0A9P1MDB3</accession>
<feature type="chain" id="PRO_5040255840" description="DUF1996 domain-containing protein" evidence="1">
    <location>
        <begin position="20"/>
        <end position="378"/>
    </location>
</feature>
<feature type="domain" description="DUF1996" evidence="2">
    <location>
        <begin position="36"/>
        <end position="301"/>
    </location>
</feature>
<dbReference type="PANTHER" id="PTHR43662:SF2">
    <property type="entry name" value="DUF1996 DOMAIN-CONTAINING PROTEIN"/>
    <property type="match status" value="1"/>
</dbReference>
<evidence type="ECO:0000256" key="1">
    <source>
        <dbReference type="SAM" id="SignalP"/>
    </source>
</evidence>
<comment type="caution">
    <text evidence="3">The sequence shown here is derived from an EMBL/GenBank/DDBJ whole genome shotgun (WGS) entry which is preliminary data.</text>
</comment>